<dbReference type="Gene3D" id="3.30.70.20">
    <property type="match status" value="1"/>
</dbReference>
<dbReference type="PROSITE" id="PS00889">
    <property type="entry name" value="CNMP_BINDING_2"/>
    <property type="match status" value="2"/>
</dbReference>
<feature type="domain" description="4Fe-4S ferredoxin-type" evidence="2">
    <location>
        <begin position="625"/>
        <end position="654"/>
    </location>
</feature>
<dbReference type="PANTHER" id="PTHR24567:SF26">
    <property type="entry name" value="REGULATORY PROTEIN YEIL"/>
    <property type="match status" value="1"/>
</dbReference>
<reference evidence="3" key="1">
    <citation type="submission" date="2019-03" db="EMBL/GenBank/DDBJ databases">
        <title>Lake Tanganyika Metagenome-Assembled Genomes (MAGs).</title>
        <authorList>
            <person name="Tran P."/>
        </authorList>
    </citation>
    <scope>NUCLEOTIDE SEQUENCE</scope>
    <source>
        <strain evidence="3">K_DeepCast_65m_m2_066</strain>
    </source>
</reference>
<name>A0A937VZE0_UNCTE</name>
<evidence type="ECO:0000313" key="4">
    <source>
        <dbReference type="Proteomes" id="UP000712673"/>
    </source>
</evidence>
<dbReference type="Pfam" id="PF13738">
    <property type="entry name" value="Pyr_redox_3"/>
    <property type="match status" value="1"/>
</dbReference>
<dbReference type="InterPro" id="IPR018488">
    <property type="entry name" value="cNMP-bd_CS"/>
</dbReference>
<dbReference type="PRINTS" id="PR00368">
    <property type="entry name" value="FADPNR"/>
</dbReference>
<evidence type="ECO:0000259" key="1">
    <source>
        <dbReference type="PROSITE" id="PS50042"/>
    </source>
</evidence>
<feature type="non-terminal residue" evidence="3">
    <location>
        <position position="708"/>
    </location>
</feature>
<comment type="caution">
    <text evidence="3">The sequence shown here is derived from an EMBL/GenBank/DDBJ whole genome shotgun (WGS) entry which is preliminary data.</text>
</comment>
<organism evidence="3 4">
    <name type="scientific">Tectimicrobiota bacterium</name>
    <dbReference type="NCBI Taxonomy" id="2528274"/>
    <lineage>
        <taxon>Bacteria</taxon>
        <taxon>Pseudomonadati</taxon>
        <taxon>Nitrospinota/Tectimicrobiota group</taxon>
        <taxon>Candidatus Tectimicrobiota</taxon>
    </lineage>
</organism>
<dbReference type="PROSITE" id="PS50042">
    <property type="entry name" value="CNMP_BINDING_3"/>
    <property type="match status" value="2"/>
</dbReference>
<sequence length="708" mass="77949">MPEQVYKVIIVGAGPAGLSAAARAQENNLEYLLLEKGELVNTLYEEYQDGKFVQAFPATIPARCDLHFEAGSREDILGNWNTYTNEHHLHVRLHEQVGSITKQGDHFEVKTPVATYQATNVLIAIGRVGNPRRLPIPGADMEHVAYRLRDPKAYAGKDILVVGEGDSAAEVAMALAEQNRVTVFNRSASFARMNDALRGQLNQKIEAKELTAYFNANIESIQQDTATLLVGDHHVQVKAQHIFVKIGAEMPRGFLEHCGVTFASADYEALPILDGHYQSAIPGLYLIGAVGGKDLIKYGLNQGYEVVEHLVGHEVELADVPRLREVLQLVPGDNADVDGKLALIRQRLPLLAEISDSQLRELALLSTVREFRQGQAIFEEGKFETTFFTLIEGNVELTFRADPARRIGLHQGEFFGEMSLISDRPRTATVTATNHVLVLEVPRRAMLKLMKAEPSVKTFIDGVYILRALQSNLCPELTSQEFHEVVSDATLRPVKKDEVIFRAGDDEDGVYLIRSGTFKILKKRADGQEYVVTYLNVGNYFGEMALLGDATGKRTATVAAATHGELIRLAKVAFVELLQRHPHLRETMQTQAAVRNLEDAIILEAPEQADRMADFLNHGVVGATDVLLIDETKCIRCNNCVSACAVTHHGQTRLDRASGPSFARIHIPVSCRHCEGAPCLQDCPPGDAIVRDADGVVKIFADKCIGCG</sequence>
<dbReference type="GO" id="GO:0005829">
    <property type="term" value="C:cytosol"/>
    <property type="evidence" value="ECO:0007669"/>
    <property type="project" value="TreeGrafter"/>
</dbReference>
<accession>A0A937VZE0</accession>
<dbReference type="Gene3D" id="3.50.50.60">
    <property type="entry name" value="FAD/NAD(P)-binding domain"/>
    <property type="match status" value="2"/>
</dbReference>
<dbReference type="SUPFAM" id="SSF51206">
    <property type="entry name" value="cAMP-binding domain-like"/>
    <property type="match status" value="2"/>
</dbReference>
<dbReference type="Gene3D" id="2.60.120.10">
    <property type="entry name" value="Jelly Rolls"/>
    <property type="match status" value="2"/>
</dbReference>
<dbReference type="InterPro" id="IPR050397">
    <property type="entry name" value="Env_Response_Regulators"/>
</dbReference>
<evidence type="ECO:0000313" key="3">
    <source>
        <dbReference type="EMBL" id="MBM3223984.1"/>
    </source>
</evidence>
<gene>
    <name evidence="3" type="ORF">FJZ47_09310</name>
</gene>
<dbReference type="GO" id="GO:0003700">
    <property type="term" value="F:DNA-binding transcription factor activity"/>
    <property type="evidence" value="ECO:0007669"/>
    <property type="project" value="TreeGrafter"/>
</dbReference>
<protein>
    <submittedName>
        <fullName evidence="3">Cyclic nucleotide-binding domain-containing protein</fullName>
    </submittedName>
</protein>
<dbReference type="PRINTS" id="PR00469">
    <property type="entry name" value="PNDRDTASEII"/>
</dbReference>
<dbReference type="SUPFAM" id="SSF54862">
    <property type="entry name" value="4Fe-4S ferredoxins"/>
    <property type="match status" value="1"/>
</dbReference>
<dbReference type="CDD" id="cd00038">
    <property type="entry name" value="CAP_ED"/>
    <property type="match status" value="2"/>
</dbReference>
<evidence type="ECO:0000259" key="2">
    <source>
        <dbReference type="PROSITE" id="PS51379"/>
    </source>
</evidence>
<dbReference type="EMBL" id="VGLS01000236">
    <property type="protein sequence ID" value="MBM3223984.1"/>
    <property type="molecule type" value="Genomic_DNA"/>
</dbReference>
<dbReference type="SMART" id="SM00100">
    <property type="entry name" value="cNMP"/>
    <property type="match status" value="2"/>
</dbReference>
<dbReference type="InterPro" id="IPR018490">
    <property type="entry name" value="cNMP-bd_dom_sf"/>
</dbReference>
<feature type="domain" description="Cyclic nucleotide-binding" evidence="1">
    <location>
        <begin position="473"/>
        <end position="595"/>
    </location>
</feature>
<dbReference type="PROSITE" id="PS51379">
    <property type="entry name" value="4FE4S_FER_2"/>
    <property type="match status" value="1"/>
</dbReference>
<dbReference type="AlphaFoldDB" id="A0A937VZE0"/>
<dbReference type="InterPro" id="IPR000595">
    <property type="entry name" value="cNMP-bd_dom"/>
</dbReference>
<dbReference type="PANTHER" id="PTHR24567">
    <property type="entry name" value="CRP FAMILY TRANSCRIPTIONAL REGULATORY PROTEIN"/>
    <property type="match status" value="1"/>
</dbReference>
<dbReference type="SUPFAM" id="SSF51905">
    <property type="entry name" value="FAD/NAD(P)-binding domain"/>
    <property type="match status" value="1"/>
</dbReference>
<dbReference type="InterPro" id="IPR017896">
    <property type="entry name" value="4Fe4S_Fe-S-bd"/>
</dbReference>
<dbReference type="InterPro" id="IPR014710">
    <property type="entry name" value="RmlC-like_jellyroll"/>
</dbReference>
<dbReference type="Proteomes" id="UP000712673">
    <property type="component" value="Unassembled WGS sequence"/>
</dbReference>
<dbReference type="InterPro" id="IPR036188">
    <property type="entry name" value="FAD/NAD-bd_sf"/>
</dbReference>
<feature type="domain" description="Cyclic nucleotide-binding" evidence="1">
    <location>
        <begin position="350"/>
        <end position="450"/>
    </location>
</feature>
<proteinExistence type="predicted"/>
<dbReference type="Pfam" id="PF00027">
    <property type="entry name" value="cNMP_binding"/>
    <property type="match status" value="2"/>
</dbReference>